<gene>
    <name evidence="2" type="ORF">NDU88_004550</name>
</gene>
<sequence>MAWQPTATTEHNTPENVNPVIRIPVALPMEKRTSHGREEKGVADKAGNPEIRVPKKVKSEGLCARDKGGEERRGERRQGEKDGDCEPRGRRRTRRTQRSTLWGNRSREQPRDPHGGTRQSPETRNPPRPWRDVAKAGTVLLKD</sequence>
<accession>A0AAV7VJ96</accession>
<feature type="compositionally biased region" description="Polar residues" evidence="1">
    <location>
        <begin position="1"/>
        <end position="16"/>
    </location>
</feature>
<proteinExistence type="predicted"/>
<reference evidence="2" key="1">
    <citation type="journal article" date="2022" name="bioRxiv">
        <title>Sequencing and chromosome-scale assembly of the giantPleurodeles waltlgenome.</title>
        <authorList>
            <person name="Brown T."/>
            <person name="Elewa A."/>
            <person name="Iarovenko S."/>
            <person name="Subramanian E."/>
            <person name="Araus A.J."/>
            <person name="Petzold A."/>
            <person name="Susuki M."/>
            <person name="Suzuki K.-i.T."/>
            <person name="Hayashi T."/>
            <person name="Toyoda A."/>
            <person name="Oliveira C."/>
            <person name="Osipova E."/>
            <person name="Leigh N.D."/>
            <person name="Simon A."/>
            <person name="Yun M.H."/>
        </authorList>
    </citation>
    <scope>NUCLEOTIDE SEQUENCE</scope>
    <source>
        <strain evidence="2">20211129_DDA</strain>
        <tissue evidence="2">Liver</tissue>
    </source>
</reference>
<feature type="compositionally biased region" description="Basic and acidic residues" evidence="1">
    <location>
        <begin position="29"/>
        <end position="43"/>
    </location>
</feature>
<feature type="compositionally biased region" description="Basic and acidic residues" evidence="1">
    <location>
        <begin position="57"/>
        <end position="88"/>
    </location>
</feature>
<dbReference type="AlphaFoldDB" id="A0AAV7VJ96"/>
<keyword evidence="3" id="KW-1185">Reference proteome</keyword>
<name>A0AAV7VJ96_PLEWA</name>
<organism evidence="2 3">
    <name type="scientific">Pleurodeles waltl</name>
    <name type="common">Iberian ribbed newt</name>
    <dbReference type="NCBI Taxonomy" id="8319"/>
    <lineage>
        <taxon>Eukaryota</taxon>
        <taxon>Metazoa</taxon>
        <taxon>Chordata</taxon>
        <taxon>Craniata</taxon>
        <taxon>Vertebrata</taxon>
        <taxon>Euteleostomi</taxon>
        <taxon>Amphibia</taxon>
        <taxon>Batrachia</taxon>
        <taxon>Caudata</taxon>
        <taxon>Salamandroidea</taxon>
        <taxon>Salamandridae</taxon>
        <taxon>Pleurodelinae</taxon>
        <taxon>Pleurodeles</taxon>
    </lineage>
</organism>
<feature type="compositionally biased region" description="Basic and acidic residues" evidence="1">
    <location>
        <begin position="105"/>
        <end position="115"/>
    </location>
</feature>
<evidence type="ECO:0000313" key="3">
    <source>
        <dbReference type="Proteomes" id="UP001066276"/>
    </source>
</evidence>
<comment type="caution">
    <text evidence="2">The sequence shown here is derived from an EMBL/GenBank/DDBJ whole genome shotgun (WGS) entry which is preliminary data.</text>
</comment>
<feature type="region of interest" description="Disordered" evidence="1">
    <location>
        <begin position="1"/>
        <end position="143"/>
    </location>
</feature>
<evidence type="ECO:0000256" key="1">
    <source>
        <dbReference type="SAM" id="MobiDB-lite"/>
    </source>
</evidence>
<protein>
    <submittedName>
        <fullName evidence="2">Uncharacterized protein</fullName>
    </submittedName>
</protein>
<dbReference type="Proteomes" id="UP001066276">
    <property type="component" value="Chromosome 2_1"/>
</dbReference>
<dbReference type="EMBL" id="JANPWB010000003">
    <property type="protein sequence ID" value="KAJ1200729.1"/>
    <property type="molecule type" value="Genomic_DNA"/>
</dbReference>
<evidence type="ECO:0000313" key="2">
    <source>
        <dbReference type="EMBL" id="KAJ1200729.1"/>
    </source>
</evidence>